<dbReference type="EMBL" id="VLKH01000012">
    <property type="protein sequence ID" value="TWH77719.1"/>
    <property type="molecule type" value="Genomic_DNA"/>
</dbReference>
<dbReference type="Proteomes" id="UP000315343">
    <property type="component" value="Unassembled WGS sequence"/>
</dbReference>
<comment type="similarity">
    <text evidence="5">Belongs to the class-III pyridoxal-phosphate-dependent aminotransferase family.</text>
</comment>
<evidence type="ECO:0000256" key="2">
    <source>
        <dbReference type="ARBA" id="ARBA00022576"/>
    </source>
</evidence>
<dbReference type="Gene3D" id="3.90.1150.10">
    <property type="entry name" value="Aspartate Aminotransferase, domain 1"/>
    <property type="match status" value="1"/>
</dbReference>
<dbReference type="InterPro" id="IPR015421">
    <property type="entry name" value="PyrdxlP-dep_Trfase_major"/>
</dbReference>
<evidence type="ECO:0000256" key="1">
    <source>
        <dbReference type="ARBA" id="ARBA00001933"/>
    </source>
</evidence>
<evidence type="ECO:0000313" key="7">
    <source>
        <dbReference type="Proteomes" id="UP000315343"/>
    </source>
</evidence>
<name>A0A562J3A0_9FIRM</name>
<keyword evidence="4 5" id="KW-0663">Pyridoxal phosphate</keyword>
<evidence type="ECO:0000313" key="6">
    <source>
        <dbReference type="EMBL" id="TWH77719.1"/>
    </source>
</evidence>
<keyword evidence="2 6" id="KW-0032">Aminotransferase</keyword>
<accession>A0A562J3A0</accession>
<dbReference type="AlphaFoldDB" id="A0A562J3A0"/>
<dbReference type="Gene3D" id="3.40.640.10">
    <property type="entry name" value="Type I PLP-dependent aspartate aminotransferase-like (Major domain)"/>
    <property type="match status" value="1"/>
</dbReference>
<dbReference type="GO" id="GO:0008483">
    <property type="term" value="F:transaminase activity"/>
    <property type="evidence" value="ECO:0007669"/>
    <property type="project" value="UniProtKB-KW"/>
</dbReference>
<dbReference type="Pfam" id="PF00202">
    <property type="entry name" value="Aminotran_3"/>
    <property type="match status" value="2"/>
</dbReference>
<dbReference type="PANTHER" id="PTHR11986:SF79">
    <property type="entry name" value="ACETYLORNITHINE AMINOTRANSFERASE, MITOCHONDRIAL"/>
    <property type="match status" value="1"/>
</dbReference>
<dbReference type="PANTHER" id="PTHR11986">
    <property type="entry name" value="AMINOTRANSFERASE CLASS III"/>
    <property type="match status" value="1"/>
</dbReference>
<gene>
    <name evidence="6" type="ORF">LY60_03227</name>
</gene>
<keyword evidence="7" id="KW-1185">Reference proteome</keyword>
<keyword evidence="3 6" id="KW-0808">Transferase</keyword>
<comment type="cofactor">
    <cofactor evidence="1">
        <name>pyridoxal 5'-phosphate</name>
        <dbReference type="ChEBI" id="CHEBI:597326"/>
    </cofactor>
</comment>
<organism evidence="6 7">
    <name type="scientific">Sedimentibacter saalensis</name>
    <dbReference type="NCBI Taxonomy" id="130788"/>
    <lineage>
        <taxon>Bacteria</taxon>
        <taxon>Bacillati</taxon>
        <taxon>Bacillota</taxon>
        <taxon>Tissierellia</taxon>
        <taxon>Sedimentibacter</taxon>
    </lineage>
</organism>
<dbReference type="GO" id="GO:0042802">
    <property type="term" value="F:identical protein binding"/>
    <property type="evidence" value="ECO:0007669"/>
    <property type="project" value="TreeGrafter"/>
</dbReference>
<dbReference type="InterPro" id="IPR005814">
    <property type="entry name" value="Aminotrans_3"/>
</dbReference>
<reference evidence="6 7" key="1">
    <citation type="submission" date="2019-07" db="EMBL/GenBank/DDBJ databases">
        <title>Genomic Encyclopedia of Type Strains, Phase I: the one thousand microbial genomes (KMG-I) project.</title>
        <authorList>
            <person name="Kyrpides N."/>
        </authorList>
    </citation>
    <scope>NUCLEOTIDE SEQUENCE [LARGE SCALE GENOMIC DNA]</scope>
    <source>
        <strain evidence="6 7">DSM 13558</strain>
    </source>
</reference>
<dbReference type="InterPro" id="IPR015422">
    <property type="entry name" value="PyrdxlP-dep_Trfase_small"/>
</dbReference>
<evidence type="ECO:0000256" key="5">
    <source>
        <dbReference type="RuleBase" id="RU003560"/>
    </source>
</evidence>
<dbReference type="OrthoDB" id="9801052at2"/>
<sequence length="415" mass="45649">MKLFVRPEWPITAIRSRGTRVITKEYGELVDMESGCWAAVLGHNHPDVVKVIHEQVDTLFHTHQYFETEHPAKLVEELTEAANLITKYSGCFLSSGSEAVSLAVMLSELLTGRRKKLSMNISYLGASADLRHPRDRMYWDDLDVTECLRCGEDCSGVSNNISDTDGNLKDIGRDCSSCGRYNHLDFSQYASFVFEPGNSGGMVLLPPERLVNFLAGNVRAAGGLLVVNEVTTGFGRTGKWFGFQHYGFLNSVTGAPDFIALGKGLGNGYPISAVLARESLAVAAEKTGFRYVQSHIDDPMGCRIAREVVSVMAKGNWVLKGSEMGEYLRSRLADIAAGNKYIKEIRGRGMMNVVMLESGVSAGAIFKGLLERGYFCGYSEQLSFIHLYAPLIISREDVDGFCSAFEQVLDIRDGS</sequence>
<proteinExistence type="inferred from homology"/>
<dbReference type="SUPFAM" id="SSF53383">
    <property type="entry name" value="PLP-dependent transferases"/>
    <property type="match status" value="1"/>
</dbReference>
<evidence type="ECO:0000256" key="3">
    <source>
        <dbReference type="ARBA" id="ARBA00022679"/>
    </source>
</evidence>
<evidence type="ECO:0000256" key="4">
    <source>
        <dbReference type="ARBA" id="ARBA00022898"/>
    </source>
</evidence>
<dbReference type="GO" id="GO:0030170">
    <property type="term" value="F:pyridoxal phosphate binding"/>
    <property type="evidence" value="ECO:0007669"/>
    <property type="project" value="InterPro"/>
</dbReference>
<dbReference type="InterPro" id="IPR015424">
    <property type="entry name" value="PyrdxlP-dep_Trfase"/>
</dbReference>
<comment type="caution">
    <text evidence="6">The sequence shown here is derived from an EMBL/GenBank/DDBJ whole genome shotgun (WGS) entry which is preliminary data.</text>
</comment>
<dbReference type="InterPro" id="IPR050103">
    <property type="entry name" value="Class-III_PLP-dep_AT"/>
</dbReference>
<protein>
    <submittedName>
        <fullName evidence="6">Acetylornithine aminotransferase</fullName>
    </submittedName>
</protein>